<feature type="compositionally biased region" description="Basic and acidic residues" evidence="2">
    <location>
        <begin position="218"/>
        <end position="227"/>
    </location>
</feature>
<evidence type="ECO:0008006" key="5">
    <source>
        <dbReference type="Google" id="ProtNLM"/>
    </source>
</evidence>
<dbReference type="AlphaFoldDB" id="A0AA43QMD1"/>
<comment type="caution">
    <text evidence="3">The sequence shown here is derived from an EMBL/GenBank/DDBJ whole genome shotgun (WGS) entry which is preliminary data.</text>
</comment>
<protein>
    <recommendedName>
        <fullName evidence="5">Sin3-associated polypeptide Sap18</fullName>
    </recommendedName>
</protein>
<feature type="compositionally biased region" description="Gly residues" evidence="2">
    <location>
        <begin position="233"/>
        <end position="272"/>
    </location>
</feature>
<evidence type="ECO:0000313" key="4">
    <source>
        <dbReference type="Proteomes" id="UP001161017"/>
    </source>
</evidence>
<comment type="similarity">
    <text evidence="1">Belongs to the SAP18 family.</text>
</comment>
<dbReference type="EMBL" id="JAPUFD010000006">
    <property type="protein sequence ID" value="MDI1487631.1"/>
    <property type="molecule type" value="Genomic_DNA"/>
</dbReference>
<evidence type="ECO:0000256" key="1">
    <source>
        <dbReference type="ARBA" id="ARBA00009143"/>
    </source>
</evidence>
<name>A0AA43QMD1_9LECA</name>
<evidence type="ECO:0000313" key="3">
    <source>
        <dbReference type="EMBL" id="MDI1487631.1"/>
    </source>
</evidence>
<dbReference type="Gene3D" id="3.10.20.550">
    <property type="entry name" value="ASAP complex, SAP18 subunit"/>
    <property type="match status" value="1"/>
</dbReference>
<feature type="compositionally biased region" description="Gly residues" evidence="2">
    <location>
        <begin position="294"/>
        <end position="319"/>
    </location>
</feature>
<evidence type="ECO:0000256" key="2">
    <source>
        <dbReference type="SAM" id="MobiDB-lite"/>
    </source>
</evidence>
<proteinExistence type="inferred from homology"/>
<dbReference type="PANTHER" id="PTHR13082:SF0">
    <property type="entry name" value="HISTONE DEACETYLASE COMPLEX SUBUNIT SAP18"/>
    <property type="match status" value="1"/>
</dbReference>
<accession>A0AA43QMD1</accession>
<feature type="compositionally biased region" description="Basic and acidic residues" evidence="2">
    <location>
        <begin position="274"/>
        <end position="291"/>
    </location>
</feature>
<keyword evidence="4" id="KW-1185">Reference proteome</keyword>
<reference evidence="3" key="1">
    <citation type="journal article" date="2023" name="Genome Biol. Evol.">
        <title>First Whole Genome Sequence and Flow Cytometry Genome Size Data for the Lichen-Forming Fungus Ramalina farinacea (Ascomycota).</title>
        <authorList>
            <person name="Llewellyn T."/>
            <person name="Mian S."/>
            <person name="Hill R."/>
            <person name="Leitch I.J."/>
            <person name="Gaya E."/>
        </authorList>
    </citation>
    <scope>NUCLEOTIDE SEQUENCE</scope>
    <source>
        <strain evidence="3">LIQ254RAFAR</strain>
    </source>
</reference>
<dbReference type="PANTHER" id="PTHR13082">
    <property type="entry name" value="SAP18"/>
    <property type="match status" value="1"/>
</dbReference>
<dbReference type="InterPro" id="IPR042534">
    <property type="entry name" value="SAP18_sf"/>
</dbReference>
<dbReference type="GO" id="GO:0005634">
    <property type="term" value="C:nucleus"/>
    <property type="evidence" value="ECO:0007669"/>
    <property type="project" value="TreeGrafter"/>
</dbReference>
<dbReference type="Proteomes" id="UP001161017">
    <property type="component" value="Unassembled WGS sequence"/>
</dbReference>
<feature type="region of interest" description="Disordered" evidence="2">
    <location>
        <begin position="211"/>
        <end position="319"/>
    </location>
</feature>
<dbReference type="Pfam" id="PF06487">
    <property type="entry name" value="SAP18"/>
    <property type="match status" value="1"/>
</dbReference>
<dbReference type="InterPro" id="IPR010516">
    <property type="entry name" value="SAP18"/>
</dbReference>
<organism evidence="3 4">
    <name type="scientific">Ramalina farinacea</name>
    <dbReference type="NCBI Taxonomy" id="258253"/>
    <lineage>
        <taxon>Eukaryota</taxon>
        <taxon>Fungi</taxon>
        <taxon>Dikarya</taxon>
        <taxon>Ascomycota</taxon>
        <taxon>Pezizomycotina</taxon>
        <taxon>Lecanoromycetes</taxon>
        <taxon>OSLEUM clade</taxon>
        <taxon>Lecanoromycetidae</taxon>
        <taxon>Lecanorales</taxon>
        <taxon>Lecanorineae</taxon>
        <taxon>Ramalinaceae</taxon>
        <taxon>Ramalina</taxon>
    </lineage>
</organism>
<sequence>MAMQTSPTGTLDRQTVVPFHLKLFYRTGGFHSLTDFPTSTTTNPPTPLPRHLQIYTWPTCTLRELSHLLVSALPSLLPSPAVGTRLSYRLIYPSATPASSAPQSNSASYLNPPVRDTGGRYMAKELGNVVIAPEEEEEEGRGDGRLPTASEREVMGAAGGGVMQGRLSGDPERTLQDARFVIGDFVDVAVFAPGRDGVVAAAPPVARVGGGRGGGELGGRRMGRENGVEGSRGEGGMRGGSLGEEGGIRGGGRGGGGVYNGGGGGGGGGGMNGRSREEVPMGEWRRGERLPDGYAGGGGGGGYGRGGGGYGRGRGRGGY</sequence>
<gene>
    <name evidence="3" type="ORF">OHK93_006901</name>
</gene>